<sequence length="241" mass="24222">MSRAQFRASHSLPAHEETEADEAPGVADVSDEMRGRAQGAAPAWPAPSSLAVPAPARGTTPAAAEAGHVASDSESVVPPAEPDAASPGGPMTAGARAPRAGGFPDQIVPRRTAPPDDRMPTPIVYEPVSSAYIGGMRPPIPEAAPANIPARAAVVLIALAAIGGVAVVVWLGSRDQTIAGMVSLVSVALAAGAFFLAIGGLIVSRQRGTGRVMSLVALAVSVVLVAWLVFVATDLALAILA</sequence>
<keyword evidence="4" id="KW-1185">Reference proteome</keyword>
<keyword evidence="2" id="KW-0472">Membrane</keyword>
<accession>A0ABU0Z0J4</accession>
<protein>
    <recommendedName>
        <fullName evidence="5">DUF4190 domain-containing protein</fullName>
    </recommendedName>
</protein>
<organism evidence="3 4">
    <name type="scientific">Microbacterium psychrotolerans</name>
    <dbReference type="NCBI Taxonomy" id="3068321"/>
    <lineage>
        <taxon>Bacteria</taxon>
        <taxon>Bacillati</taxon>
        <taxon>Actinomycetota</taxon>
        <taxon>Actinomycetes</taxon>
        <taxon>Micrococcales</taxon>
        <taxon>Microbacteriaceae</taxon>
        <taxon>Microbacterium</taxon>
    </lineage>
</organism>
<proteinExistence type="predicted"/>
<dbReference type="RefSeq" id="WP_308867702.1">
    <property type="nucleotide sequence ID" value="NZ_JAVFWO010000002.1"/>
</dbReference>
<dbReference type="EMBL" id="JAVFWO010000002">
    <property type="protein sequence ID" value="MDQ7878097.1"/>
    <property type="molecule type" value="Genomic_DNA"/>
</dbReference>
<feature type="transmembrane region" description="Helical" evidence="2">
    <location>
        <begin position="215"/>
        <end position="240"/>
    </location>
</feature>
<dbReference type="Proteomes" id="UP001235133">
    <property type="component" value="Unassembled WGS sequence"/>
</dbReference>
<keyword evidence="2" id="KW-0812">Transmembrane</keyword>
<feature type="region of interest" description="Disordered" evidence="1">
    <location>
        <begin position="1"/>
        <end position="121"/>
    </location>
</feature>
<evidence type="ECO:0008006" key="5">
    <source>
        <dbReference type="Google" id="ProtNLM"/>
    </source>
</evidence>
<feature type="transmembrane region" description="Helical" evidence="2">
    <location>
        <begin position="152"/>
        <end position="172"/>
    </location>
</feature>
<name>A0ABU0Z0J4_9MICO</name>
<feature type="transmembrane region" description="Helical" evidence="2">
    <location>
        <begin position="178"/>
        <end position="203"/>
    </location>
</feature>
<evidence type="ECO:0000256" key="1">
    <source>
        <dbReference type="SAM" id="MobiDB-lite"/>
    </source>
</evidence>
<feature type="compositionally biased region" description="Low complexity" evidence="1">
    <location>
        <begin position="37"/>
        <end position="67"/>
    </location>
</feature>
<reference evidence="3 4" key="1">
    <citation type="submission" date="2023-08" db="EMBL/GenBank/DDBJ databases">
        <title>Microbacterium psychrotolerans sp. nov., a psychrotolerant bacterium isolated from soil in Heilongjiang Province, China.</title>
        <authorList>
            <person name="An P."/>
            <person name="Zhao D."/>
            <person name="Xiang H."/>
        </authorList>
    </citation>
    <scope>NUCLEOTIDE SEQUENCE [LARGE SCALE GENOMIC DNA]</scope>
    <source>
        <strain evidence="3 4">QXD-8</strain>
    </source>
</reference>
<feature type="compositionally biased region" description="Low complexity" evidence="1">
    <location>
        <begin position="87"/>
        <end position="104"/>
    </location>
</feature>
<evidence type="ECO:0000313" key="4">
    <source>
        <dbReference type="Proteomes" id="UP001235133"/>
    </source>
</evidence>
<gene>
    <name evidence="3" type="ORF">Q9R08_08945</name>
</gene>
<evidence type="ECO:0000256" key="2">
    <source>
        <dbReference type="SAM" id="Phobius"/>
    </source>
</evidence>
<comment type="caution">
    <text evidence="3">The sequence shown here is derived from an EMBL/GenBank/DDBJ whole genome shotgun (WGS) entry which is preliminary data.</text>
</comment>
<keyword evidence="2" id="KW-1133">Transmembrane helix</keyword>
<evidence type="ECO:0000313" key="3">
    <source>
        <dbReference type="EMBL" id="MDQ7878097.1"/>
    </source>
</evidence>